<evidence type="ECO:0000313" key="1">
    <source>
        <dbReference type="EMBL" id="SOH06017.1"/>
    </source>
</evidence>
<name>A0A2C9CMJ5_KUEST</name>
<accession>A0A2C9CMJ5</accession>
<dbReference type="AlphaFoldDB" id="A0A2C9CMJ5"/>
<organism evidence="1 2">
    <name type="scientific">Kuenenia stuttgartiensis</name>
    <dbReference type="NCBI Taxonomy" id="174633"/>
    <lineage>
        <taxon>Bacteria</taxon>
        <taxon>Pseudomonadati</taxon>
        <taxon>Planctomycetota</taxon>
        <taxon>Candidatus Brocadiia</taxon>
        <taxon>Candidatus Brocadiales</taxon>
        <taxon>Candidatus Brocadiaceae</taxon>
        <taxon>Candidatus Kuenenia</taxon>
    </lineage>
</organism>
<sequence>MAKVKCPGSIRNATPTPIDRKCDNCGCDVEMWSDEEKADCPKCGTTIFKDKVPTCVEWCSSAEECMGDILDVKKIKEEARKRAEKDGDPKFVEKVSEMIKKKREEKGCDSE</sequence>
<dbReference type="KEGG" id="kst:KSMBR1_3544"/>
<dbReference type="EMBL" id="LT934425">
    <property type="protein sequence ID" value="SOH06017.1"/>
    <property type="molecule type" value="Genomic_DNA"/>
</dbReference>
<reference evidence="2" key="1">
    <citation type="submission" date="2017-10" db="EMBL/GenBank/DDBJ databases">
        <authorList>
            <person name="Frank J."/>
        </authorList>
    </citation>
    <scope>NUCLEOTIDE SEQUENCE [LARGE SCALE GENOMIC DNA]</scope>
</reference>
<gene>
    <name evidence="1" type="ORF">KSMBR1_3544</name>
</gene>
<proteinExistence type="predicted"/>
<dbReference type="Proteomes" id="UP000221734">
    <property type="component" value="Chromosome Kuenenia_stuttgartiensis_MBR1"/>
</dbReference>
<evidence type="ECO:0000313" key="2">
    <source>
        <dbReference type="Proteomes" id="UP000221734"/>
    </source>
</evidence>
<keyword evidence="2" id="KW-1185">Reference proteome</keyword>
<protein>
    <submittedName>
        <fullName evidence="1">Uncharacterized protein</fullName>
    </submittedName>
</protein>